<sequence>MDRNSNVQFGPQDFQRVVDLFLHGGFGNGQLSWQNFSNSAN</sequence>
<dbReference type="AlphaFoldDB" id="A0A4R3KXP8"/>
<evidence type="ECO:0000313" key="1">
    <source>
        <dbReference type="EMBL" id="TCS89240.1"/>
    </source>
</evidence>
<organism evidence="1 2">
    <name type="scientific">Anseongella ginsenosidimutans</name>
    <dbReference type="NCBI Taxonomy" id="496056"/>
    <lineage>
        <taxon>Bacteria</taxon>
        <taxon>Pseudomonadati</taxon>
        <taxon>Bacteroidota</taxon>
        <taxon>Sphingobacteriia</taxon>
        <taxon>Sphingobacteriales</taxon>
        <taxon>Sphingobacteriaceae</taxon>
        <taxon>Anseongella</taxon>
    </lineage>
</organism>
<name>A0A4R3KXP8_9SPHI</name>
<proteinExistence type="predicted"/>
<dbReference type="Proteomes" id="UP000295807">
    <property type="component" value="Unassembled WGS sequence"/>
</dbReference>
<dbReference type="EMBL" id="SMAD01000002">
    <property type="protein sequence ID" value="TCS89240.1"/>
    <property type="molecule type" value="Genomic_DNA"/>
</dbReference>
<accession>A0A4R3KXP8</accession>
<comment type="caution">
    <text evidence="1">The sequence shown here is derived from an EMBL/GenBank/DDBJ whole genome shotgun (WGS) entry which is preliminary data.</text>
</comment>
<evidence type="ECO:0000313" key="2">
    <source>
        <dbReference type="Proteomes" id="UP000295807"/>
    </source>
</evidence>
<reference evidence="1 2" key="1">
    <citation type="submission" date="2019-03" db="EMBL/GenBank/DDBJ databases">
        <title>Genomic Encyclopedia of Type Strains, Phase IV (KMG-IV): sequencing the most valuable type-strain genomes for metagenomic binning, comparative biology and taxonomic classification.</title>
        <authorList>
            <person name="Goeker M."/>
        </authorList>
    </citation>
    <scope>NUCLEOTIDE SEQUENCE [LARGE SCALE GENOMIC DNA]</scope>
    <source>
        <strain evidence="1 2">DSM 21100</strain>
    </source>
</reference>
<gene>
    <name evidence="1" type="ORF">EDD80_102434</name>
</gene>
<keyword evidence="2" id="KW-1185">Reference proteome</keyword>
<protein>
    <submittedName>
        <fullName evidence="1">Uncharacterized protein</fullName>
    </submittedName>
</protein>